<keyword evidence="2" id="KW-1185">Reference proteome</keyword>
<evidence type="ECO:0000313" key="2">
    <source>
        <dbReference type="Proteomes" id="UP001162992"/>
    </source>
</evidence>
<organism evidence="1 2">
    <name type="scientific">Diphasiastrum complanatum</name>
    <name type="common">Issler's clubmoss</name>
    <name type="synonym">Lycopodium complanatum</name>
    <dbReference type="NCBI Taxonomy" id="34168"/>
    <lineage>
        <taxon>Eukaryota</taxon>
        <taxon>Viridiplantae</taxon>
        <taxon>Streptophyta</taxon>
        <taxon>Embryophyta</taxon>
        <taxon>Tracheophyta</taxon>
        <taxon>Lycopodiopsida</taxon>
        <taxon>Lycopodiales</taxon>
        <taxon>Lycopodiaceae</taxon>
        <taxon>Lycopodioideae</taxon>
        <taxon>Diphasiastrum</taxon>
    </lineage>
</organism>
<evidence type="ECO:0000313" key="1">
    <source>
        <dbReference type="EMBL" id="KAJ7558561.1"/>
    </source>
</evidence>
<sequence length="87" mass="9881">MFEQVKGTVVLHINFSVKQDPPLGQELLNIVRTACQPMTAFEILVLLSISHIQRFEQASLELLKTAVLTSYQDAHRCRYEVLLLGLL</sequence>
<accession>A0ACC2DWG3</accession>
<reference evidence="2" key="1">
    <citation type="journal article" date="2024" name="Proc. Natl. Acad. Sci. U.S.A.">
        <title>Extraordinary preservation of gene collinearity over three hundred million years revealed in homosporous lycophytes.</title>
        <authorList>
            <person name="Li C."/>
            <person name="Wickell D."/>
            <person name="Kuo L.Y."/>
            <person name="Chen X."/>
            <person name="Nie B."/>
            <person name="Liao X."/>
            <person name="Peng D."/>
            <person name="Ji J."/>
            <person name="Jenkins J."/>
            <person name="Williams M."/>
            <person name="Shu S."/>
            <person name="Plott C."/>
            <person name="Barry K."/>
            <person name="Rajasekar S."/>
            <person name="Grimwood J."/>
            <person name="Han X."/>
            <person name="Sun S."/>
            <person name="Hou Z."/>
            <person name="He W."/>
            <person name="Dai G."/>
            <person name="Sun C."/>
            <person name="Schmutz J."/>
            <person name="Leebens-Mack J.H."/>
            <person name="Li F.W."/>
            <person name="Wang L."/>
        </authorList>
    </citation>
    <scope>NUCLEOTIDE SEQUENCE [LARGE SCALE GENOMIC DNA]</scope>
    <source>
        <strain evidence="2">cv. PW_Plant_1</strain>
    </source>
</reference>
<dbReference type="EMBL" id="CM055095">
    <property type="protein sequence ID" value="KAJ7558561.1"/>
    <property type="molecule type" value="Genomic_DNA"/>
</dbReference>
<gene>
    <name evidence="1" type="ORF">O6H91_04G046100</name>
</gene>
<proteinExistence type="predicted"/>
<protein>
    <submittedName>
        <fullName evidence="1">Uncharacterized protein</fullName>
    </submittedName>
</protein>
<comment type="caution">
    <text evidence="1">The sequence shown here is derived from an EMBL/GenBank/DDBJ whole genome shotgun (WGS) entry which is preliminary data.</text>
</comment>
<dbReference type="Proteomes" id="UP001162992">
    <property type="component" value="Chromosome 4"/>
</dbReference>
<name>A0ACC2DWG3_DIPCM</name>